<gene>
    <name evidence="1" type="ORF">DIT97_05840</name>
</gene>
<proteinExistence type="predicted"/>
<organism evidence="1 2">
    <name type="scientific">Gimesia maris</name>
    <dbReference type="NCBI Taxonomy" id="122"/>
    <lineage>
        <taxon>Bacteria</taxon>
        <taxon>Pseudomonadati</taxon>
        <taxon>Planctomycetota</taxon>
        <taxon>Planctomycetia</taxon>
        <taxon>Planctomycetales</taxon>
        <taxon>Planctomycetaceae</taxon>
        <taxon>Gimesia</taxon>
    </lineage>
</organism>
<evidence type="ECO:0000313" key="1">
    <source>
        <dbReference type="EMBL" id="HCO22593.1"/>
    </source>
</evidence>
<accession>A0A3D3R189</accession>
<dbReference type="AlphaFoldDB" id="A0A3D3R189"/>
<dbReference type="Proteomes" id="UP000263642">
    <property type="component" value="Unassembled WGS sequence"/>
</dbReference>
<reference evidence="1 2" key="1">
    <citation type="journal article" date="2018" name="Nat. Biotechnol.">
        <title>A standardized bacterial taxonomy based on genome phylogeny substantially revises the tree of life.</title>
        <authorList>
            <person name="Parks D.H."/>
            <person name="Chuvochina M."/>
            <person name="Waite D.W."/>
            <person name="Rinke C."/>
            <person name="Skarshewski A."/>
            <person name="Chaumeil P.A."/>
            <person name="Hugenholtz P."/>
        </authorList>
    </citation>
    <scope>NUCLEOTIDE SEQUENCE [LARGE SCALE GENOMIC DNA]</scope>
    <source>
        <strain evidence="1">UBA9375</strain>
    </source>
</reference>
<comment type="caution">
    <text evidence="1">The sequence shown here is derived from an EMBL/GenBank/DDBJ whole genome shotgun (WGS) entry which is preliminary data.</text>
</comment>
<name>A0A3D3R189_9PLAN</name>
<dbReference type="EMBL" id="DQAY01000039">
    <property type="protein sequence ID" value="HCO22593.1"/>
    <property type="molecule type" value="Genomic_DNA"/>
</dbReference>
<protein>
    <submittedName>
        <fullName evidence="1">Uncharacterized protein</fullName>
    </submittedName>
</protein>
<evidence type="ECO:0000313" key="2">
    <source>
        <dbReference type="Proteomes" id="UP000263642"/>
    </source>
</evidence>
<sequence>MREIILGKLLTGIAESAIRKMALQSIAEFPAVRENYSHKFERMVRTFPTTSGTEQDRYAAIF</sequence>